<dbReference type="PaxDb" id="35128-Thaps10942"/>
<sequence length="123" mass="13508">MASGIWEVEKLTSEPSPSMHSPSSHRLITMPIDHNVYFDSKVQSLASERNGKKFSVGIISVGSYHFGTGAAERMVVISGMLTAKLDGTDEWINYPAGTSFEIPANSGFDVRAREDTAYECQYL</sequence>
<keyword evidence="1" id="KW-0328">Glycosyltransferase</keyword>
<dbReference type="KEGG" id="tps:THAPS_10942"/>
<evidence type="ECO:0000313" key="3">
    <source>
        <dbReference type="EMBL" id="ACI64313.1"/>
    </source>
</evidence>
<dbReference type="HOGENOM" id="CLU_157874_0_0_1"/>
<dbReference type="PANTHER" id="PTHR36540">
    <property type="entry name" value="PYRIMIDINE/PURINE NUCLEOSIDE PHOSPHORYLASE"/>
    <property type="match status" value="1"/>
</dbReference>
<dbReference type="GO" id="GO:0005829">
    <property type="term" value="C:cytosol"/>
    <property type="evidence" value="ECO:0000318"/>
    <property type="project" value="GO_Central"/>
</dbReference>
<dbReference type="SUPFAM" id="SSF51182">
    <property type="entry name" value="RmlC-like cupins"/>
    <property type="match status" value="1"/>
</dbReference>
<reference evidence="3 4" key="1">
    <citation type="journal article" date="2004" name="Science">
        <title>The genome of the diatom Thalassiosira pseudonana: ecology, evolution, and metabolism.</title>
        <authorList>
            <person name="Armbrust E.V."/>
            <person name="Berges J.A."/>
            <person name="Bowler C."/>
            <person name="Green B.R."/>
            <person name="Martinez D."/>
            <person name="Putnam N.H."/>
            <person name="Zhou S."/>
            <person name="Allen A.E."/>
            <person name="Apt K.E."/>
            <person name="Bechner M."/>
            <person name="Brzezinski M.A."/>
            <person name="Chaal B.K."/>
            <person name="Chiovitti A."/>
            <person name="Davis A.K."/>
            <person name="Demarest M.S."/>
            <person name="Detter J.C."/>
            <person name="Glavina T."/>
            <person name="Goodstein D."/>
            <person name="Hadi M.Z."/>
            <person name="Hellsten U."/>
            <person name="Hildebrand M."/>
            <person name="Jenkins B.D."/>
            <person name="Jurka J."/>
            <person name="Kapitonov V.V."/>
            <person name="Kroger N."/>
            <person name="Lau W.W."/>
            <person name="Lane T.W."/>
            <person name="Larimer F.W."/>
            <person name="Lippmeier J.C."/>
            <person name="Lucas S."/>
            <person name="Medina M."/>
            <person name="Montsant A."/>
            <person name="Obornik M."/>
            <person name="Parker M.S."/>
            <person name="Palenik B."/>
            <person name="Pazour G.J."/>
            <person name="Richardson P.M."/>
            <person name="Rynearson T.A."/>
            <person name="Saito M.A."/>
            <person name="Schwartz D.C."/>
            <person name="Thamatrakoln K."/>
            <person name="Valentin K."/>
            <person name="Vardi A."/>
            <person name="Wilkerson F.P."/>
            <person name="Rokhsar D.S."/>
        </authorList>
    </citation>
    <scope>NUCLEOTIDE SEQUENCE [LARGE SCALE GENOMIC DNA]</scope>
    <source>
        <strain evidence="3 4">CCMP1335</strain>
    </source>
</reference>
<evidence type="ECO:0000256" key="2">
    <source>
        <dbReference type="ARBA" id="ARBA00022679"/>
    </source>
</evidence>
<dbReference type="eggNOG" id="ENOG502SZB1">
    <property type="taxonomic scope" value="Eukaryota"/>
</dbReference>
<gene>
    <name evidence="3" type="ORF">THAPS_10942</name>
</gene>
<dbReference type="Proteomes" id="UP000001449">
    <property type="component" value="Chromosome 18"/>
</dbReference>
<evidence type="ECO:0000313" key="4">
    <source>
        <dbReference type="Proteomes" id="UP000001449"/>
    </source>
</evidence>
<dbReference type="RefSeq" id="XP_002295596.1">
    <property type="nucleotide sequence ID" value="XM_002295560.1"/>
</dbReference>
<accession>B5YLY5</accession>
<keyword evidence="4" id="KW-1185">Reference proteome</keyword>
<dbReference type="Gene3D" id="2.60.120.10">
    <property type="entry name" value="Jelly Rolls"/>
    <property type="match status" value="1"/>
</dbReference>
<dbReference type="GeneID" id="7443005"/>
<dbReference type="GO" id="GO:0004731">
    <property type="term" value="F:purine-nucleoside phosphorylase activity"/>
    <property type="evidence" value="ECO:0000318"/>
    <property type="project" value="GO_Central"/>
</dbReference>
<dbReference type="GO" id="GO:0016154">
    <property type="term" value="F:pyrimidine-nucleoside phosphorylase activity"/>
    <property type="evidence" value="ECO:0000318"/>
    <property type="project" value="GO_Central"/>
</dbReference>
<dbReference type="AlphaFoldDB" id="B5YLY5"/>
<proteinExistence type="inferred from homology"/>
<dbReference type="Pfam" id="PF06865">
    <property type="entry name" value="Ppnp"/>
    <property type="match status" value="1"/>
</dbReference>
<dbReference type="PANTHER" id="PTHR36540:SF1">
    <property type="entry name" value="PYRIMIDINE_PURINE NUCLEOSIDE PHOSPHORYLASE"/>
    <property type="match status" value="1"/>
</dbReference>
<dbReference type="InterPro" id="IPR014710">
    <property type="entry name" value="RmlC-like_jellyroll"/>
</dbReference>
<protein>
    <submittedName>
        <fullName evidence="3">Uncharacterized protein</fullName>
    </submittedName>
</protein>
<evidence type="ECO:0000256" key="1">
    <source>
        <dbReference type="ARBA" id="ARBA00022676"/>
    </source>
</evidence>
<dbReference type="HAMAP" id="MF_01537">
    <property type="entry name" value="Nucleos_phosphorylase_PpnP"/>
    <property type="match status" value="1"/>
</dbReference>
<dbReference type="EMBL" id="CP001159">
    <property type="protein sequence ID" value="ACI64313.1"/>
    <property type="molecule type" value="Genomic_DNA"/>
</dbReference>
<dbReference type="InParanoid" id="B5YLY5"/>
<name>B5YLY5_THAPS</name>
<reference evidence="3 4" key="2">
    <citation type="journal article" date="2008" name="Nature">
        <title>The Phaeodactylum genome reveals the evolutionary history of diatom genomes.</title>
        <authorList>
            <person name="Bowler C."/>
            <person name="Allen A.E."/>
            <person name="Badger J.H."/>
            <person name="Grimwood J."/>
            <person name="Jabbari K."/>
            <person name="Kuo A."/>
            <person name="Maheswari U."/>
            <person name="Martens C."/>
            <person name="Maumus F."/>
            <person name="Otillar R.P."/>
            <person name="Rayko E."/>
            <person name="Salamov A."/>
            <person name="Vandepoele K."/>
            <person name="Beszteri B."/>
            <person name="Gruber A."/>
            <person name="Heijde M."/>
            <person name="Katinka M."/>
            <person name="Mock T."/>
            <person name="Valentin K."/>
            <person name="Verret F."/>
            <person name="Berges J.A."/>
            <person name="Brownlee C."/>
            <person name="Cadoret J.P."/>
            <person name="Chiovitti A."/>
            <person name="Choi C.J."/>
            <person name="Coesel S."/>
            <person name="De Martino A."/>
            <person name="Detter J.C."/>
            <person name="Durkin C."/>
            <person name="Falciatore A."/>
            <person name="Fournet J."/>
            <person name="Haruta M."/>
            <person name="Huysman M.J."/>
            <person name="Jenkins B.D."/>
            <person name="Jiroutova K."/>
            <person name="Jorgensen R.E."/>
            <person name="Joubert Y."/>
            <person name="Kaplan A."/>
            <person name="Kroger N."/>
            <person name="Kroth P.G."/>
            <person name="La Roche J."/>
            <person name="Lindquist E."/>
            <person name="Lommer M."/>
            <person name="Martin-Jezequel V."/>
            <person name="Lopez P.J."/>
            <person name="Lucas S."/>
            <person name="Mangogna M."/>
            <person name="McGinnis K."/>
            <person name="Medlin L.K."/>
            <person name="Montsant A."/>
            <person name="Oudot-Le Secq M.P."/>
            <person name="Napoli C."/>
            <person name="Obornik M."/>
            <person name="Parker M.S."/>
            <person name="Petit J.L."/>
            <person name="Porcel B.M."/>
            <person name="Poulsen N."/>
            <person name="Robison M."/>
            <person name="Rychlewski L."/>
            <person name="Rynearson T.A."/>
            <person name="Schmutz J."/>
            <person name="Shapiro H."/>
            <person name="Siaut M."/>
            <person name="Stanley M."/>
            <person name="Sussman M.R."/>
            <person name="Taylor A.R."/>
            <person name="Vardi A."/>
            <person name="von Dassow P."/>
            <person name="Vyverman W."/>
            <person name="Willis A."/>
            <person name="Wyrwicz L.S."/>
            <person name="Rokhsar D.S."/>
            <person name="Weissenbach J."/>
            <person name="Armbrust E.V."/>
            <person name="Green B.R."/>
            <person name="Van de Peer Y."/>
            <person name="Grigoriev I.V."/>
        </authorList>
    </citation>
    <scope>NUCLEOTIDE SEQUENCE [LARGE SCALE GENOMIC DNA]</scope>
    <source>
        <strain evidence="3 4">CCMP1335</strain>
    </source>
</reference>
<organism evidence="3 4">
    <name type="scientific">Thalassiosira pseudonana</name>
    <name type="common">Marine diatom</name>
    <name type="synonym">Cyclotella nana</name>
    <dbReference type="NCBI Taxonomy" id="35128"/>
    <lineage>
        <taxon>Eukaryota</taxon>
        <taxon>Sar</taxon>
        <taxon>Stramenopiles</taxon>
        <taxon>Ochrophyta</taxon>
        <taxon>Bacillariophyta</taxon>
        <taxon>Coscinodiscophyceae</taxon>
        <taxon>Thalassiosirophycidae</taxon>
        <taxon>Thalassiosirales</taxon>
        <taxon>Thalassiosiraceae</taxon>
        <taxon>Thalassiosira</taxon>
    </lineage>
</organism>
<dbReference type="InterPro" id="IPR011051">
    <property type="entry name" value="RmlC_Cupin_sf"/>
</dbReference>
<keyword evidence="2" id="KW-0808">Transferase</keyword>
<dbReference type="OMA" id="ADYCCSY"/>
<dbReference type="InterPro" id="IPR009664">
    <property type="entry name" value="Ppnp"/>
</dbReference>